<feature type="compositionally biased region" description="Gly residues" evidence="1">
    <location>
        <begin position="1"/>
        <end position="13"/>
    </location>
</feature>
<feature type="transmembrane region" description="Helical" evidence="2">
    <location>
        <begin position="55"/>
        <end position="73"/>
    </location>
</feature>
<keyword evidence="2" id="KW-1133">Transmembrane helix</keyword>
<feature type="region of interest" description="Disordered" evidence="1">
    <location>
        <begin position="1"/>
        <end position="23"/>
    </location>
</feature>
<keyword evidence="2" id="KW-0812">Transmembrane</keyword>
<organism evidence="3 4">
    <name type="scientific">Cytospora schulzeri</name>
    <dbReference type="NCBI Taxonomy" id="448051"/>
    <lineage>
        <taxon>Eukaryota</taxon>
        <taxon>Fungi</taxon>
        <taxon>Dikarya</taxon>
        <taxon>Ascomycota</taxon>
        <taxon>Pezizomycotina</taxon>
        <taxon>Sordariomycetes</taxon>
        <taxon>Sordariomycetidae</taxon>
        <taxon>Diaporthales</taxon>
        <taxon>Cytosporaceae</taxon>
        <taxon>Cytospora</taxon>
    </lineage>
</organism>
<evidence type="ECO:0000256" key="2">
    <source>
        <dbReference type="SAM" id="Phobius"/>
    </source>
</evidence>
<proteinExistence type="predicted"/>
<keyword evidence="2" id="KW-0472">Membrane</keyword>
<dbReference type="EMBL" id="LKEA01000006">
    <property type="protein sequence ID" value="ROW08329.1"/>
    <property type="molecule type" value="Genomic_DNA"/>
</dbReference>
<reference evidence="3 4" key="1">
    <citation type="submission" date="2015-09" db="EMBL/GenBank/DDBJ databases">
        <title>Host preference determinants of Valsa canker pathogens revealed by comparative genomics.</title>
        <authorList>
            <person name="Yin Z."/>
            <person name="Huang L."/>
        </authorList>
    </citation>
    <scope>NUCLEOTIDE SEQUENCE [LARGE SCALE GENOMIC DNA]</scope>
    <source>
        <strain evidence="3 4">03-1</strain>
    </source>
</reference>
<name>A0A423WXU9_9PEZI</name>
<keyword evidence="4" id="KW-1185">Reference proteome</keyword>
<evidence type="ECO:0000313" key="3">
    <source>
        <dbReference type="EMBL" id="ROW08329.1"/>
    </source>
</evidence>
<protein>
    <submittedName>
        <fullName evidence="3">Uncharacterized protein</fullName>
    </submittedName>
</protein>
<evidence type="ECO:0000313" key="4">
    <source>
        <dbReference type="Proteomes" id="UP000283895"/>
    </source>
</evidence>
<evidence type="ECO:0000256" key="1">
    <source>
        <dbReference type="SAM" id="MobiDB-lite"/>
    </source>
</evidence>
<dbReference type="Proteomes" id="UP000283895">
    <property type="component" value="Unassembled WGS sequence"/>
</dbReference>
<sequence>MRHVKGGQGGLRGPEGPEDPPRVTLKKECRQLPPDDLGTILHSQNHNHMQNPFPIPHYGGVTILGFLVTCIVMKQASKQYDRRTDQLPSN</sequence>
<dbReference type="AlphaFoldDB" id="A0A423WXU9"/>
<comment type="caution">
    <text evidence="3">The sequence shown here is derived from an EMBL/GenBank/DDBJ whole genome shotgun (WGS) entry which is preliminary data.</text>
</comment>
<gene>
    <name evidence="3" type="ORF">VMCG_03229</name>
</gene>
<accession>A0A423WXU9</accession>